<dbReference type="Gramene" id="RZC74085">
    <property type="protein sequence ID" value="RZC74085"/>
    <property type="gene ID" value="C5167_049567"/>
</dbReference>
<accession>A0A4Y7KQC0</accession>
<protein>
    <submittedName>
        <fullName evidence="2">Uncharacterized protein</fullName>
    </submittedName>
</protein>
<dbReference type="EMBL" id="CM010722">
    <property type="protein sequence ID" value="RZC74085.1"/>
    <property type="molecule type" value="Genomic_DNA"/>
</dbReference>
<gene>
    <name evidence="2" type="ORF">C5167_049567</name>
</gene>
<evidence type="ECO:0000313" key="3">
    <source>
        <dbReference type="Proteomes" id="UP000316621"/>
    </source>
</evidence>
<keyword evidence="3" id="KW-1185">Reference proteome</keyword>
<organism evidence="2 3">
    <name type="scientific">Papaver somniferum</name>
    <name type="common">Opium poppy</name>
    <dbReference type="NCBI Taxonomy" id="3469"/>
    <lineage>
        <taxon>Eukaryota</taxon>
        <taxon>Viridiplantae</taxon>
        <taxon>Streptophyta</taxon>
        <taxon>Embryophyta</taxon>
        <taxon>Tracheophyta</taxon>
        <taxon>Spermatophyta</taxon>
        <taxon>Magnoliopsida</taxon>
        <taxon>Ranunculales</taxon>
        <taxon>Papaveraceae</taxon>
        <taxon>Papaveroideae</taxon>
        <taxon>Papaver</taxon>
    </lineage>
</organism>
<dbReference type="AlphaFoldDB" id="A0A4Y7KQC0"/>
<evidence type="ECO:0000313" key="2">
    <source>
        <dbReference type="EMBL" id="RZC74085.1"/>
    </source>
</evidence>
<dbReference type="Proteomes" id="UP000316621">
    <property type="component" value="Chromosome 8"/>
</dbReference>
<feature type="region of interest" description="Disordered" evidence="1">
    <location>
        <begin position="301"/>
        <end position="334"/>
    </location>
</feature>
<proteinExistence type="predicted"/>
<feature type="compositionally biased region" description="Low complexity" evidence="1">
    <location>
        <begin position="304"/>
        <end position="314"/>
    </location>
</feature>
<sequence length="351" mass="39991">MPESMFLHVPHQAHSTRRPAFSISLTCDSIQASYKEFGPGSKKMYLNRSVEDGFANPIPRLNKKSYDVRCALSYRWFVEGGFTPLVYGTRAPNNENGVNWIAFQFLELPRLVCNYYHRLGHLTDDCIEIYLLNHRRRHSPPPFQLAPHLRLISPPAPPPSPENNYSEEERFNVDVEDPDPEWNDWSLEVHPSPISSSQEQSALSFSGAEQAYRGYNQDGFNSYMASSSETTNSDDFYGWMRNYQAHTTQERERNMAASTDEEDINMHDSVQQPAEAASQQHQIRQSRINVLTSDIEADFDLVSDDSSSSTNRPTRPSHKRANPEQQAYFQSSGIGTSSASIISRRIIFLSQ</sequence>
<reference evidence="2 3" key="1">
    <citation type="journal article" date="2018" name="Science">
        <title>The opium poppy genome and morphinan production.</title>
        <authorList>
            <person name="Guo L."/>
            <person name="Winzer T."/>
            <person name="Yang X."/>
            <person name="Li Y."/>
            <person name="Ning Z."/>
            <person name="He Z."/>
            <person name="Teodor R."/>
            <person name="Lu Y."/>
            <person name="Bowser T.A."/>
            <person name="Graham I.A."/>
            <person name="Ye K."/>
        </authorList>
    </citation>
    <scope>NUCLEOTIDE SEQUENCE [LARGE SCALE GENOMIC DNA]</scope>
    <source>
        <strain evidence="3">cv. HN1</strain>
        <tissue evidence="2">Leaves</tissue>
    </source>
</reference>
<evidence type="ECO:0000256" key="1">
    <source>
        <dbReference type="SAM" id="MobiDB-lite"/>
    </source>
</evidence>
<name>A0A4Y7KQC0_PAPSO</name>